<dbReference type="RefSeq" id="WP_413261389.1">
    <property type="nucleotide sequence ID" value="NZ_JBHFNR010000015.1"/>
</dbReference>
<protein>
    <recommendedName>
        <fullName evidence="3">ATP-binding protein</fullName>
    </recommendedName>
</protein>
<keyword evidence="2" id="KW-1185">Reference proteome</keyword>
<comment type="caution">
    <text evidence="1">The sequence shown here is derived from an EMBL/GenBank/DDBJ whole genome shotgun (WGS) entry which is preliminary data.</text>
</comment>
<dbReference type="Proteomes" id="UP001576784">
    <property type="component" value="Unassembled WGS sequence"/>
</dbReference>
<name>A0ABV4XJ27_9CYAN</name>
<dbReference type="Pfam" id="PF24389">
    <property type="entry name" value="ORC-CDC6-like"/>
    <property type="match status" value="1"/>
</dbReference>
<dbReference type="InterPro" id="IPR056955">
    <property type="entry name" value="ORC-CDC6-like"/>
</dbReference>
<organism evidence="1 2">
    <name type="scientific">Floridaenema flaviceps BLCC-F50</name>
    <dbReference type="NCBI Taxonomy" id="3153642"/>
    <lineage>
        <taxon>Bacteria</taxon>
        <taxon>Bacillati</taxon>
        <taxon>Cyanobacteriota</taxon>
        <taxon>Cyanophyceae</taxon>
        <taxon>Oscillatoriophycideae</taxon>
        <taxon>Aerosakkonematales</taxon>
        <taxon>Aerosakkonemataceae</taxon>
        <taxon>Floridanema</taxon>
        <taxon>Floridanema flaviceps</taxon>
    </lineage>
</organism>
<reference evidence="1 2" key="1">
    <citation type="submission" date="2024-09" db="EMBL/GenBank/DDBJ databases">
        <title>Floridaenema gen nov. (Aerosakkonemataceae, Aerosakkonematales ord. nov., Cyanobacteria) from benthic tropical and subtropical fresh waters, with the description of four new species.</title>
        <authorList>
            <person name="Moretto J.A."/>
            <person name="Berthold D.E."/>
            <person name="Lefler F.W."/>
            <person name="Huang I.-S."/>
            <person name="Laughinghouse H. IV."/>
        </authorList>
    </citation>
    <scope>NUCLEOTIDE SEQUENCE [LARGE SCALE GENOMIC DNA]</scope>
    <source>
        <strain evidence="1 2">BLCC-F50</strain>
    </source>
</reference>
<proteinExistence type="predicted"/>
<gene>
    <name evidence="1" type="ORF">ACE1CI_02105</name>
</gene>
<sequence>MKEPRNPFLVRASEQTESDDTFVRWFSPRVLEILEDSAESLWNKLRIFRSAPGGGKTSLMRLFTPNSLQALCRLGDRSINSGELFQRLKQLGVVDESGPKVLGIFLDCARGNLANLDELDIETVKQDRLLLSLLNARIVLAALRGALELKKLRYPEESALEQIEILASQNISSLSLKLPCSGKDLYDWAYDIERNICNALDSLITPKDASLPGHDSLFALDIIRPAYIIHNGQPVAERVVLMLDNFHSLTQKQRHFLLREVVESRIPVGIWIAERLVALDVDELLSDGAILGRDHEGIINLETFWRGGNKRFEGLVKNIANCRVIETANRKIESFDLCIQNSVESDKWQSKFIEGSQVVAERIRARVNGKPDYDEWIRVTQEESLNSNPQESAISWRTLEILIERRESKPRQLTLFDSPPLEVDELEKRNSSSVREAAELFFCKEFNIPYYYGISRLATMASSNIEQFLWLAGSLFEESLSAAFLRQPPDLPPDRQQQILKRAVKERWNSLPQDVQYGRDVRNFLEAIGDFSKLQTNRPNAPYVPGVTGIAITMSDRNKLQNPKQLDKDPGLAQLSRVIKTCVANNLLHAALDRKQGQKGEERKMLLYLNRMLCIHFDLPLGYGGWNKQSLPELVTWLNFGFKPPKQLELSL</sequence>
<accession>A0ABV4XJ27</accession>
<evidence type="ECO:0000313" key="1">
    <source>
        <dbReference type="EMBL" id="MFB2891715.1"/>
    </source>
</evidence>
<evidence type="ECO:0008006" key="3">
    <source>
        <dbReference type="Google" id="ProtNLM"/>
    </source>
</evidence>
<dbReference type="EMBL" id="JBHFNR010000015">
    <property type="protein sequence ID" value="MFB2891715.1"/>
    <property type="molecule type" value="Genomic_DNA"/>
</dbReference>
<evidence type="ECO:0000313" key="2">
    <source>
        <dbReference type="Proteomes" id="UP001576784"/>
    </source>
</evidence>